<protein>
    <submittedName>
        <fullName evidence="2">GNAT family N-acetyltransferase</fullName>
    </submittedName>
</protein>
<evidence type="ECO:0000313" key="2">
    <source>
        <dbReference type="EMBL" id="ONG58094.1"/>
    </source>
</evidence>
<keyword evidence="3" id="KW-1185">Reference proteome</keyword>
<comment type="caution">
    <text evidence="2">The sequence shown here is derived from an EMBL/GenBank/DDBJ whole genome shotgun (WGS) entry which is preliminary data.</text>
</comment>
<dbReference type="PROSITE" id="PS51186">
    <property type="entry name" value="GNAT"/>
    <property type="match status" value="1"/>
</dbReference>
<dbReference type="Gene3D" id="3.40.630.90">
    <property type="match status" value="1"/>
</dbReference>
<dbReference type="InterPro" id="IPR052729">
    <property type="entry name" value="Acyl/Acetyltrans_Enzymes"/>
</dbReference>
<keyword evidence="2" id="KW-0808">Transferase</keyword>
<organism evidence="2 3">
    <name type="scientific">Teichococcus deserti</name>
    <dbReference type="NCBI Taxonomy" id="1817963"/>
    <lineage>
        <taxon>Bacteria</taxon>
        <taxon>Pseudomonadati</taxon>
        <taxon>Pseudomonadota</taxon>
        <taxon>Alphaproteobacteria</taxon>
        <taxon>Acetobacterales</taxon>
        <taxon>Roseomonadaceae</taxon>
        <taxon>Roseomonas</taxon>
    </lineage>
</organism>
<sequence length="287" mass="29889">MSEGKTAGSLTLRRLEVADLEAAQGLSRAVSWPHRVEDWHFVQALGFGIAAEADGALLGTAMGWRFGADHAALGMVIVAPAAQGRGVGRQLTSAVLAELEGRVVQLNATSDGFPLYASLGFVAEGEICQHQGAAFSVGLVPLQPGERLRPMGRSDAALLAQMDRAATGQERGAVLDALLAQAEGVALERDGQAVGFSLLRRFGRGHVIGPVIAPDAVAAKALILHWLGVRSGQFLRIDVPAESGLSPWLQEMGLAHVGGGTPMRRGPRPVVGPGGPQRFALVNQALG</sequence>
<dbReference type="PANTHER" id="PTHR47237:SF2">
    <property type="entry name" value="BLL4206 PROTEIN"/>
    <property type="match status" value="1"/>
</dbReference>
<dbReference type="AlphaFoldDB" id="A0A1V2H6N2"/>
<feature type="domain" description="N-acetyltransferase" evidence="1">
    <location>
        <begin position="10"/>
        <end position="146"/>
    </location>
</feature>
<evidence type="ECO:0000313" key="3">
    <source>
        <dbReference type="Proteomes" id="UP000188879"/>
    </source>
</evidence>
<dbReference type="InterPro" id="IPR041496">
    <property type="entry name" value="YitH/HolE_GNAT"/>
</dbReference>
<proteinExistence type="predicted"/>
<dbReference type="InterPro" id="IPR016181">
    <property type="entry name" value="Acyl_CoA_acyltransferase"/>
</dbReference>
<dbReference type="GO" id="GO:0016747">
    <property type="term" value="F:acyltransferase activity, transferring groups other than amino-acyl groups"/>
    <property type="evidence" value="ECO:0007669"/>
    <property type="project" value="InterPro"/>
</dbReference>
<dbReference type="RefSeq" id="WP_076956005.1">
    <property type="nucleotide sequence ID" value="NZ_MLCO01000022.1"/>
</dbReference>
<name>A0A1V2H6N2_9PROT</name>
<gene>
    <name evidence="2" type="ORF">BKE38_03545</name>
</gene>
<dbReference type="SUPFAM" id="SSF55729">
    <property type="entry name" value="Acyl-CoA N-acyltransferases (Nat)"/>
    <property type="match status" value="1"/>
</dbReference>
<dbReference type="PANTHER" id="PTHR47237">
    <property type="entry name" value="SLL0310 PROTEIN"/>
    <property type="match status" value="1"/>
</dbReference>
<accession>A0A1V2H6N2</accession>
<dbReference type="EMBL" id="MLCO01000022">
    <property type="protein sequence ID" value="ONG58094.1"/>
    <property type="molecule type" value="Genomic_DNA"/>
</dbReference>
<dbReference type="Gene3D" id="3.40.630.30">
    <property type="match status" value="1"/>
</dbReference>
<evidence type="ECO:0000259" key="1">
    <source>
        <dbReference type="PROSITE" id="PS51186"/>
    </source>
</evidence>
<dbReference type="Pfam" id="PF13673">
    <property type="entry name" value="Acetyltransf_10"/>
    <property type="match status" value="1"/>
</dbReference>
<dbReference type="CDD" id="cd04301">
    <property type="entry name" value="NAT_SF"/>
    <property type="match status" value="1"/>
</dbReference>
<dbReference type="Pfam" id="PF18014">
    <property type="entry name" value="Acetyltransf_18"/>
    <property type="match status" value="1"/>
</dbReference>
<dbReference type="InterPro" id="IPR000182">
    <property type="entry name" value="GNAT_dom"/>
</dbReference>
<dbReference type="Proteomes" id="UP000188879">
    <property type="component" value="Unassembled WGS sequence"/>
</dbReference>
<reference evidence="2 3" key="1">
    <citation type="submission" date="2016-10" db="EMBL/GenBank/DDBJ databases">
        <title>Draft Genome sequence of Roseomonas sp. strain M3.</title>
        <authorList>
            <person name="Subhash Y."/>
            <person name="Lee S."/>
        </authorList>
    </citation>
    <scope>NUCLEOTIDE SEQUENCE [LARGE SCALE GENOMIC DNA]</scope>
    <source>
        <strain evidence="2 3">M3</strain>
    </source>
</reference>